<comment type="similarity">
    <text evidence="2">Belongs to the adaptor complexes large subunit family.</text>
</comment>
<evidence type="ECO:0000256" key="3">
    <source>
        <dbReference type="ARBA" id="ARBA00022448"/>
    </source>
</evidence>
<keyword evidence="3" id="KW-0813">Transport</keyword>
<dbReference type="InterPro" id="IPR002553">
    <property type="entry name" value="Clathrin/coatomer_adapt-like_N"/>
</dbReference>
<evidence type="ECO:0000259" key="6">
    <source>
        <dbReference type="Pfam" id="PF01602"/>
    </source>
</evidence>
<evidence type="ECO:0000313" key="7">
    <source>
        <dbReference type="EMBL" id="KAL1020490.1"/>
    </source>
</evidence>
<dbReference type="EMBL" id="JAGEUA010000001">
    <property type="protein sequence ID" value="KAL1020490.1"/>
    <property type="molecule type" value="Genomic_DNA"/>
</dbReference>
<evidence type="ECO:0000256" key="2">
    <source>
        <dbReference type="ARBA" id="ARBA00006613"/>
    </source>
</evidence>
<evidence type="ECO:0000256" key="4">
    <source>
        <dbReference type="ARBA" id="ARBA00022927"/>
    </source>
</evidence>
<dbReference type="Pfam" id="PF01602">
    <property type="entry name" value="Adaptin_N"/>
    <property type="match status" value="1"/>
</dbReference>
<feature type="domain" description="Clathrin/coatomer adaptor adaptin-like N-terminal" evidence="6">
    <location>
        <begin position="26"/>
        <end position="127"/>
    </location>
</feature>
<dbReference type="InterPro" id="IPR016024">
    <property type="entry name" value="ARM-type_fold"/>
</dbReference>
<evidence type="ECO:0000256" key="1">
    <source>
        <dbReference type="ARBA" id="ARBA00004184"/>
    </source>
</evidence>
<dbReference type="GO" id="GO:0015031">
    <property type="term" value="P:protein transport"/>
    <property type="evidence" value="ECO:0007669"/>
    <property type="project" value="UniProtKB-KW"/>
</dbReference>
<comment type="subcellular location">
    <subcellularLocation>
        <location evidence="1">Endomembrane system</location>
        <topology evidence="1">Peripheral membrane protein</topology>
    </subcellularLocation>
</comment>
<protein>
    <recommendedName>
        <fullName evidence="6">Clathrin/coatomer adaptor adaptin-like N-terminal domain-containing protein</fullName>
    </recommendedName>
</protein>
<dbReference type="SUPFAM" id="SSF48371">
    <property type="entry name" value="ARM repeat"/>
    <property type="match status" value="1"/>
</dbReference>
<comment type="caution">
    <text evidence="7">The sequence shown here is derived from an EMBL/GenBank/DDBJ whole genome shotgun (WGS) entry which is preliminary data.</text>
</comment>
<evidence type="ECO:0000313" key="8">
    <source>
        <dbReference type="Proteomes" id="UP001557470"/>
    </source>
</evidence>
<sequence length="188" mass="21452">MLRILNCLIGLTTTMSYLGSEEMVRELRRALSNPHIQTDRLRYRNTIHRVIRLMSQGVDVSGLFSEMVKACATVDIVQKKLVYVFLCSYASVNPELSLLVINTLRKDCSDPNPMVRSLALRNMSNLTRVSQVCFDKLQAGKTAFTSSCADRYCQCNFAKPGENIKDLLVRFNKSCQVYNCRWSLHPLF</sequence>
<dbReference type="Proteomes" id="UP001557470">
    <property type="component" value="Unassembled WGS sequence"/>
</dbReference>
<organism evidence="7 8">
    <name type="scientific">Umbra pygmaea</name>
    <name type="common">Eastern mudminnow</name>
    <dbReference type="NCBI Taxonomy" id="75934"/>
    <lineage>
        <taxon>Eukaryota</taxon>
        <taxon>Metazoa</taxon>
        <taxon>Chordata</taxon>
        <taxon>Craniata</taxon>
        <taxon>Vertebrata</taxon>
        <taxon>Euteleostomi</taxon>
        <taxon>Actinopterygii</taxon>
        <taxon>Neopterygii</taxon>
        <taxon>Teleostei</taxon>
        <taxon>Protacanthopterygii</taxon>
        <taxon>Esociformes</taxon>
        <taxon>Umbridae</taxon>
        <taxon>Umbra</taxon>
    </lineage>
</organism>
<dbReference type="AlphaFoldDB" id="A0ABD0XXM2"/>
<dbReference type="GO" id="GO:0012505">
    <property type="term" value="C:endomembrane system"/>
    <property type="evidence" value="ECO:0007669"/>
    <property type="project" value="UniProtKB-SubCell"/>
</dbReference>
<keyword evidence="8" id="KW-1185">Reference proteome</keyword>
<keyword evidence="4" id="KW-0653">Protein transport</keyword>
<dbReference type="PANTHER" id="PTHR11134">
    <property type="entry name" value="ADAPTOR COMPLEX SUBUNIT BETA FAMILY MEMBER"/>
    <property type="match status" value="1"/>
</dbReference>
<evidence type="ECO:0000256" key="5">
    <source>
        <dbReference type="ARBA" id="ARBA00023136"/>
    </source>
</evidence>
<keyword evidence="5" id="KW-0472">Membrane</keyword>
<accession>A0ABD0XXM2</accession>
<proteinExistence type="inferred from homology"/>
<gene>
    <name evidence="7" type="ORF">UPYG_G00000750</name>
</gene>
<name>A0ABD0XXM2_UMBPY</name>
<dbReference type="InterPro" id="IPR011989">
    <property type="entry name" value="ARM-like"/>
</dbReference>
<reference evidence="7 8" key="1">
    <citation type="submission" date="2024-06" db="EMBL/GenBank/DDBJ databases">
        <authorList>
            <person name="Pan Q."/>
            <person name="Wen M."/>
            <person name="Jouanno E."/>
            <person name="Zahm M."/>
            <person name="Klopp C."/>
            <person name="Cabau C."/>
            <person name="Louis A."/>
            <person name="Berthelot C."/>
            <person name="Parey E."/>
            <person name="Roest Crollius H."/>
            <person name="Montfort J."/>
            <person name="Robinson-Rechavi M."/>
            <person name="Bouchez O."/>
            <person name="Lampietro C."/>
            <person name="Lopez Roques C."/>
            <person name="Donnadieu C."/>
            <person name="Postlethwait J."/>
            <person name="Bobe J."/>
            <person name="Verreycken H."/>
            <person name="Guiguen Y."/>
        </authorList>
    </citation>
    <scope>NUCLEOTIDE SEQUENCE [LARGE SCALE GENOMIC DNA]</scope>
    <source>
        <strain evidence="7">Up_M1</strain>
        <tissue evidence="7">Testis</tissue>
    </source>
</reference>
<dbReference type="Gene3D" id="1.25.10.10">
    <property type="entry name" value="Leucine-rich Repeat Variant"/>
    <property type="match status" value="1"/>
</dbReference>
<dbReference type="InterPro" id="IPR026739">
    <property type="entry name" value="AP_beta"/>
</dbReference>